<dbReference type="PANTHER" id="PTHR34682">
    <property type="entry name" value="AT HOOK MOTIF-CONTAINING PROTEIN"/>
    <property type="match status" value="1"/>
</dbReference>
<evidence type="ECO:0000313" key="2">
    <source>
        <dbReference type="EMBL" id="KAJ7960761.1"/>
    </source>
</evidence>
<organism evidence="2 3">
    <name type="scientific">Quillaja saponaria</name>
    <name type="common">Soap bark tree</name>
    <dbReference type="NCBI Taxonomy" id="32244"/>
    <lineage>
        <taxon>Eukaryota</taxon>
        <taxon>Viridiplantae</taxon>
        <taxon>Streptophyta</taxon>
        <taxon>Embryophyta</taxon>
        <taxon>Tracheophyta</taxon>
        <taxon>Spermatophyta</taxon>
        <taxon>Magnoliopsida</taxon>
        <taxon>eudicotyledons</taxon>
        <taxon>Gunneridae</taxon>
        <taxon>Pentapetalae</taxon>
        <taxon>rosids</taxon>
        <taxon>fabids</taxon>
        <taxon>Fabales</taxon>
        <taxon>Quillajaceae</taxon>
        <taxon>Quillaja</taxon>
    </lineage>
</organism>
<accession>A0AAD7PM09</accession>
<gene>
    <name evidence="2" type="ORF">O6P43_021160</name>
</gene>
<sequence>MNQGNQNNNLDGSVNFPLKRKRGRPRKYPRTNFEENVRPRYQNLQSGQNAQVPPGFERVNGNPLRQRLPIVNANDFVVGQVVSGVIEAAFDAGYLISVRAGKPNNVLRGAIFKPGRVVPINVENDVAPNLPMIPRNKVPFPPGNNSQFQGQNIQSFERNKQHGNIQRNETHPPNGLPAVNQVPRVAASSSNLLASKGKKLALTAEQTGHPVARGNVVPVVLQPVKTMYEVPVSSQSLQVAIQASDALTTELTTKGKEVQGADPPASRSTATSNFPTVVDQAPHSQSQTSQAMLPKDMQNISVSLFQPLAEALGEEETRSMKLPPLPFKELLTEVIKRIQPPSETPEIHTGNSKSGGKTSVKESCLRQEDKANDMDQPMLVKPLQALLPNHTELPISASRPLVSAKTGKMTELLQVLQDNTT</sequence>
<dbReference type="AlphaFoldDB" id="A0AAD7PM09"/>
<keyword evidence="3" id="KW-1185">Reference proteome</keyword>
<feature type="region of interest" description="Disordered" evidence="1">
    <location>
        <begin position="1"/>
        <end position="30"/>
    </location>
</feature>
<dbReference type="Proteomes" id="UP001163823">
    <property type="component" value="Chromosome 8"/>
</dbReference>
<feature type="compositionally biased region" description="Polar residues" evidence="1">
    <location>
        <begin position="266"/>
        <end position="275"/>
    </location>
</feature>
<evidence type="ECO:0000313" key="3">
    <source>
        <dbReference type="Proteomes" id="UP001163823"/>
    </source>
</evidence>
<name>A0AAD7PM09_QUISA</name>
<dbReference type="InterPro" id="IPR045881">
    <property type="entry name" value="MNM1-like"/>
</dbReference>
<feature type="region of interest" description="Disordered" evidence="1">
    <location>
        <begin position="253"/>
        <end position="291"/>
    </location>
</feature>
<evidence type="ECO:0000256" key="1">
    <source>
        <dbReference type="SAM" id="MobiDB-lite"/>
    </source>
</evidence>
<feature type="compositionally biased region" description="Basic residues" evidence="1">
    <location>
        <begin position="18"/>
        <end position="29"/>
    </location>
</feature>
<feature type="region of interest" description="Disordered" evidence="1">
    <location>
        <begin position="340"/>
        <end position="363"/>
    </location>
</feature>
<dbReference type="EMBL" id="JARAOO010000008">
    <property type="protein sequence ID" value="KAJ7960761.1"/>
    <property type="molecule type" value="Genomic_DNA"/>
</dbReference>
<dbReference type="PANTHER" id="PTHR34682:SF1">
    <property type="entry name" value="PROTEIN METABOLIC NETWORK MODULATOR 1"/>
    <property type="match status" value="1"/>
</dbReference>
<protein>
    <submittedName>
        <fullName evidence="2">AT hook motif-containing protein</fullName>
    </submittedName>
</protein>
<feature type="compositionally biased region" description="Polar residues" evidence="1">
    <location>
        <begin position="282"/>
        <end position="291"/>
    </location>
</feature>
<reference evidence="2" key="1">
    <citation type="journal article" date="2023" name="Science">
        <title>Elucidation of the pathway for biosynthesis of saponin adjuvants from the soapbark tree.</title>
        <authorList>
            <person name="Reed J."/>
            <person name="Orme A."/>
            <person name="El-Demerdash A."/>
            <person name="Owen C."/>
            <person name="Martin L.B.B."/>
            <person name="Misra R.C."/>
            <person name="Kikuchi S."/>
            <person name="Rejzek M."/>
            <person name="Martin A.C."/>
            <person name="Harkess A."/>
            <person name="Leebens-Mack J."/>
            <person name="Louveau T."/>
            <person name="Stephenson M.J."/>
            <person name="Osbourn A."/>
        </authorList>
    </citation>
    <scope>NUCLEOTIDE SEQUENCE</scope>
    <source>
        <strain evidence="2">S10</strain>
    </source>
</reference>
<feature type="compositionally biased region" description="Polar residues" evidence="1">
    <location>
        <begin position="1"/>
        <end position="12"/>
    </location>
</feature>
<proteinExistence type="predicted"/>
<comment type="caution">
    <text evidence="2">The sequence shown here is derived from an EMBL/GenBank/DDBJ whole genome shotgun (WGS) entry which is preliminary data.</text>
</comment>